<organism evidence="4">
    <name type="scientific">Lactobacillus helveticus</name>
    <name type="common">Lactobacillus suntoryeus</name>
    <dbReference type="NCBI Taxonomy" id="1587"/>
    <lineage>
        <taxon>Bacteria</taxon>
        <taxon>Bacillati</taxon>
        <taxon>Bacillota</taxon>
        <taxon>Bacilli</taxon>
        <taxon>Lactobacillales</taxon>
        <taxon>Lactobacillaceae</taxon>
        <taxon>Lactobacillus</taxon>
    </lineage>
</organism>
<dbReference type="EMBL" id="CP019581">
    <property type="protein sequence ID" value="AZK91695.1"/>
    <property type="molecule type" value="Genomic_DNA"/>
</dbReference>
<gene>
    <name evidence="4" type="ORF">BDKNPLJD_01275</name>
    <name evidence="3" type="ORF">IMAU30003_00824</name>
    <name evidence="2" type="ORF">IMAU50013_01745</name>
    <name evidence="1" type="ORF">LH5_01455</name>
</gene>
<evidence type="ECO:0000313" key="3">
    <source>
        <dbReference type="EMBL" id="NRO34585.1"/>
    </source>
</evidence>
<reference evidence="4" key="2">
    <citation type="submission" date="2018-01" db="EMBL/GenBank/DDBJ databases">
        <authorList>
            <person name="Gaut B.S."/>
            <person name="Morton B.R."/>
            <person name="Clegg M.T."/>
            <person name="Duvall M.R."/>
        </authorList>
    </citation>
    <scope>NUCLEOTIDE SEQUENCE</scope>
    <source>
        <strain evidence="4">Lactobacillus helveticus</strain>
    </source>
</reference>
<name>A0A2X0R4E0_LACHE</name>
<evidence type="ECO:0000313" key="1">
    <source>
        <dbReference type="EMBL" id="AZK91695.1"/>
    </source>
</evidence>
<reference evidence="1 5" key="1">
    <citation type="submission" date="2017-02" db="EMBL/GenBank/DDBJ databases">
        <title>Complete genome sequence of Lactobacillus helveticus.</title>
        <authorList>
            <person name="Kim J.F."/>
            <person name="Chung Y."/>
            <person name="Kwak M."/>
        </authorList>
    </citation>
    <scope>NUCLEOTIDE SEQUENCE [LARGE SCALE GENOMIC DNA]</scope>
    <source>
        <strain evidence="1 5">LH5</strain>
    </source>
</reference>
<evidence type="ECO:0000313" key="2">
    <source>
        <dbReference type="EMBL" id="NRN92198.1"/>
    </source>
</evidence>
<dbReference type="EMBL" id="WCHB01000020">
    <property type="protein sequence ID" value="NRO34585.1"/>
    <property type="molecule type" value="Genomic_DNA"/>
</dbReference>
<evidence type="ECO:0000313" key="5">
    <source>
        <dbReference type="Proteomes" id="UP000267945"/>
    </source>
</evidence>
<dbReference type="Proteomes" id="UP000651333">
    <property type="component" value="Unassembled WGS sequence"/>
</dbReference>
<evidence type="ECO:0000313" key="4">
    <source>
        <dbReference type="EMBL" id="SPB24960.1"/>
    </source>
</evidence>
<sequence>MKMTFKKFILNIIIGGGLEVVTYPSFLNILTTIKL</sequence>
<reference evidence="2" key="3">
    <citation type="submission" date="2019-09" db="EMBL/GenBank/DDBJ databases">
        <title>Comparative genomic analysis of Lactobacillus helveticus.</title>
        <authorList>
            <person name="Zhang H."/>
            <person name="Chen Y."/>
            <person name="Zhong Z."/>
        </authorList>
    </citation>
    <scope>NUCLEOTIDE SEQUENCE</scope>
    <source>
        <strain evidence="3">IMAU30003</strain>
        <strain evidence="2">IMAU50013</strain>
    </source>
</reference>
<protein>
    <submittedName>
        <fullName evidence="4">Uncharacterized protein</fullName>
    </submittedName>
</protein>
<dbReference type="Proteomes" id="UP000601587">
    <property type="component" value="Unassembled WGS sequence"/>
</dbReference>
<dbReference type="EMBL" id="OGTV01000064">
    <property type="protein sequence ID" value="SPB24960.1"/>
    <property type="molecule type" value="Genomic_DNA"/>
</dbReference>
<proteinExistence type="predicted"/>
<dbReference type="Proteomes" id="UP000267945">
    <property type="component" value="Chromosome"/>
</dbReference>
<dbReference type="EMBL" id="WCGB01000047">
    <property type="protein sequence ID" value="NRN92198.1"/>
    <property type="molecule type" value="Genomic_DNA"/>
</dbReference>
<accession>A0A2X0R4E0</accession>
<dbReference type="AlphaFoldDB" id="A0A2X0R4E0"/>